<evidence type="ECO:0000313" key="1">
    <source>
        <dbReference type="EMBL" id="RXJ74155.1"/>
    </source>
</evidence>
<name>A0A4Q0YTT5_9GAMM</name>
<dbReference type="Proteomes" id="UP000290287">
    <property type="component" value="Unassembled WGS sequence"/>
</dbReference>
<evidence type="ECO:0000313" key="2">
    <source>
        <dbReference type="Proteomes" id="UP000290287"/>
    </source>
</evidence>
<dbReference type="EMBL" id="PEIB01000004">
    <property type="protein sequence ID" value="RXJ74155.1"/>
    <property type="molecule type" value="Genomic_DNA"/>
</dbReference>
<evidence type="ECO:0008006" key="3">
    <source>
        <dbReference type="Google" id="ProtNLM"/>
    </source>
</evidence>
<dbReference type="AlphaFoldDB" id="A0A4Q0YTT5"/>
<gene>
    <name evidence="1" type="ORF">CS022_05930</name>
</gene>
<proteinExistence type="predicted"/>
<reference evidence="1 2" key="1">
    <citation type="submission" date="2017-10" db="EMBL/GenBank/DDBJ databases">
        <title>Nyctiphanis sp. nov., isolated from the stomach of the euphausiid Nyctiphanes simplex (Hansen, 1911) in the Gulf of California.</title>
        <authorList>
            <person name="Gomez-Gil B."/>
            <person name="Aguilar-Mendez M."/>
            <person name="Lopez-Cortes A."/>
            <person name="Gomez-Gutierrez J."/>
            <person name="Roque A."/>
            <person name="Lang E."/>
            <person name="Gonzalez-Castillo A."/>
        </authorList>
    </citation>
    <scope>NUCLEOTIDE SEQUENCE [LARGE SCALE GENOMIC DNA]</scope>
    <source>
        <strain evidence="1 2">CAIM 600</strain>
    </source>
</reference>
<dbReference type="OrthoDB" id="5817001at2"/>
<dbReference type="PROSITE" id="PS51257">
    <property type="entry name" value="PROKAR_LIPOPROTEIN"/>
    <property type="match status" value="1"/>
</dbReference>
<accession>A0A4Q0YTT5</accession>
<comment type="caution">
    <text evidence="1">The sequence shown here is derived from an EMBL/GenBank/DDBJ whole genome shotgun (WGS) entry which is preliminary data.</text>
</comment>
<protein>
    <recommendedName>
        <fullName evidence="3">Lipoprotein</fullName>
    </recommendedName>
</protein>
<organism evidence="1 2">
    <name type="scientific">Veronia nyctiphanis</name>
    <dbReference type="NCBI Taxonomy" id="1278244"/>
    <lineage>
        <taxon>Bacteria</taxon>
        <taxon>Pseudomonadati</taxon>
        <taxon>Pseudomonadota</taxon>
        <taxon>Gammaproteobacteria</taxon>
        <taxon>Vibrionales</taxon>
        <taxon>Vibrionaceae</taxon>
        <taxon>Veronia</taxon>
    </lineage>
</organism>
<dbReference type="RefSeq" id="WP_129121512.1">
    <property type="nucleotide sequence ID" value="NZ_PEIB01000004.1"/>
</dbReference>
<sequence>MKKPLSIVALIVALAGCEDANKMIDQAQQVANDAVDTVQAKMETVDLSGLNLDHLTDASESAASLLISVENIMNTDFGNPADLLNTTNDIANSYSCLVEVSSESTADQVINSIVSNISNPDIIALIDKGIEKAKEVEVCVR</sequence>
<keyword evidence="2" id="KW-1185">Reference proteome</keyword>